<feature type="transmembrane region" description="Helical" evidence="1">
    <location>
        <begin position="31"/>
        <end position="51"/>
    </location>
</feature>
<geneLocation type="plasmid" evidence="3">
    <name>pCB111</name>
</geneLocation>
<name>A0A077K7I8_CLOBO</name>
<evidence type="ECO:0000313" key="3">
    <source>
        <dbReference type="EMBL" id="BAP25545.1"/>
    </source>
</evidence>
<sequence>MVIKNIILFILTNIYLTILYKASIRDIKERIVLNRTCLIEYILAFLIAILLKIPIKYILINSIWLFAIMYILQLVYGLMTDEIGIGGGDIKLAPAVTLFIYPYGYIGILIGLLLSVLDPYIFKRKNKECPFVIYYFLSCIIAIIARVFHVI</sequence>
<reference evidence="3" key="1">
    <citation type="submission" date="2013-09" db="EMBL/GenBank/DDBJ databases">
        <title>Analysis of type B2 neurotoxin-encoding plasmid in Clostridium botulinum.</title>
        <authorList>
            <person name="Hosomi K."/>
            <person name="Sakaguchi Y."/>
            <person name="Gotoh K."/>
            <person name="Nakamura K."/>
            <person name="Kohda T."/>
            <person name="Mukamoto M."/>
            <person name="Iida T."/>
            <person name="Kozaki S."/>
        </authorList>
    </citation>
    <scope>NUCLEOTIDE SEQUENCE</scope>
    <source>
        <strain evidence="3">111</strain>
        <plasmid evidence="3">pCB111</plasmid>
    </source>
</reference>
<protein>
    <recommendedName>
        <fullName evidence="2">Prepilin type IV endopeptidase peptidase domain-containing protein</fullName>
    </recommendedName>
</protein>
<keyword evidence="1" id="KW-0472">Membrane</keyword>
<dbReference type="RefSeq" id="WP_032072301.1">
    <property type="nucleotide sequence ID" value="NC_025146.1"/>
</dbReference>
<organism evidence="3">
    <name type="scientific">Clostridium botulinum</name>
    <dbReference type="NCBI Taxonomy" id="1491"/>
    <lineage>
        <taxon>Bacteria</taxon>
        <taxon>Bacillati</taxon>
        <taxon>Bacillota</taxon>
        <taxon>Clostridia</taxon>
        <taxon>Eubacteriales</taxon>
        <taxon>Clostridiaceae</taxon>
        <taxon>Clostridium</taxon>
    </lineage>
</organism>
<evidence type="ECO:0000256" key="1">
    <source>
        <dbReference type="SAM" id="Phobius"/>
    </source>
</evidence>
<proteinExistence type="predicted"/>
<keyword evidence="1" id="KW-1133">Transmembrane helix</keyword>
<feature type="transmembrane region" description="Helical" evidence="1">
    <location>
        <begin position="129"/>
        <end position="148"/>
    </location>
</feature>
<dbReference type="EMBL" id="AB855771">
    <property type="protein sequence ID" value="BAP25545.1"/>
    <property type="molecule type" value="Genomic_DNA"/>
</dbReference>
<keyword evidence="3" id="KW-0614">Plasmid</keyword>
<dbReference type="GO" id="GO:0016020">
    <property type="term" value="C:membrane"/>
    <property type="evidence" value="ECO:0007669"/>
    <property type="project" value="InterPro"/>
</dbReference>
<evidence type="ECO:0000259" key="2">
    <source>
        <dbReference type="Pfam" id="PF01478"/>
    </source>
</evidence>
<dbReference type="GO" id="GO:0004190">
    <property type="term" value="F:aspartic-type endopeptidase activity"/>
    <property type="evidence" value="ECO:0007669"/>
    <property type="project" value="InterPro"/>
</dbReference>
<feature type="transmembrane region" description="Helical" evidence="1">
    <location>
        <begin position="99"/>
        <end position="117"/>
    </location>
</feature>
<dbReference type="Pfam" id="PF01478">
    <property type="entry name" value="Peptidase_A24"/>
    <property type="match status" value="1"/>
</dbReference>
<keyword evidence="1" id="KW-0812">Transmembrane</keyword>
<dbReference type="AlphaFoldDB" id="A0A077K7I8"/>
<feature type="transmembrane region" description="Helical" evidence="1">
    <location>
        <begin position="7"/>
        <end position="25"/>
    </location>
</feature>
<feature type="transmembrane region" description="Helical" evidence="1">
    <location>
        <begin position="58"/>
        <end position="79"/>
    </location>
</feature>
<feature type="domain" description="Prepilin type IV endopeptidase peptidase" evidence="2">
    <location>
        <begin position="15"/>
        <end position="141"/>
    </location>
</feature>
<dbReference type="Gene3D" id="1.20.120.1220">
    <property type="match status" value="1"/>
</dbReference>
<accession>A0A077K7I8</accession>
<dbReference type="InterPro" id="IPR000045">
    <property type="entry name" value="Prepilin_IV_endopep_pep"/>
</dbReference>